<sequence>MKPILYSFRRCPYAMRARLALASAGVPVELREVVLRDKPEAFLAASASATVPCLKTRDEVIDESFDIMLWALKKNDPEAWLTMPTDGHALINRFDSDFKSALDHYKYPNRYAGIDPMTERDRAVAILNDIEPRLCAPWLFGPAPTLADMAILPFVRQFAMVDKPWFDGLALPGVQGWLERFLASDRLAAIMSKYPQWAEGDAPTIFPKGYDAS</sequence>
<dbReference type="SUPFAM" id="SSF52833">
    <property type="entry name" value="Thioredoxin-like"/>
    <property type="match status" value="1"/>
</dbReference>
<evidence type="ECO:0000313" key="2">
    <source>
        <dbReference type="EMBL" id="KAJ57112.1"/>
    </source>
</evidence>
<dbReference type="OrthoDB" id="9813092at2"/>
<comment type="caution">
    <text evidence="2">The sequence shown here is derived from an EMBL/GenBank/DDBJ whole genome shotgun (WGS) entry which is preliminary data.</text>
</comment>
<dbReference type="PANTHER" id="PTHR43968">
    <property type="match status" value="1"/>
</dbReference>
<dbReference type="AlphaFoldDB" id="A0A037ZQI0"/>
<keyword evidence="2" id="KW-0808">Transferase</keyword>
<dbReference type="Gene3D" id="1.20.1050.10">
    <property type="match status" value="1"/>
</dbReference>
<reference evidence="2 3" key="1">
    <citation type="submission" date="2014-03" db="EMBL/GenBank/DDBJ databases">
        <title>Draft Genome Sequence of Actibacterium mucosum KCTC 23349, a Marine Alphaproteobacterium with Complex Ionic Requirements Isolated from Mediterranean Seawater at Malvarrosa Beach, Valencia, Spain.</title>
        <authorList>
            <person name="Arahal D.R."/>
            <person name="Shao Z."/>
            <person name="Lai Q."/>
            <person name="Pujalte M.J."/>
        </authorList>
    </citation>
    <scope>NUCLEOTIDE SEQUENCE [LARGE SCALE GENOMIC DNA]</scope>
    <source>
        <strain evidence="2 3">KCTC 23349</strain>
    </source>
</reference>
<protein>
    <submittedName>
        <fullName evidence="2">Glutathione S-transferase</fullName>
    </submittedName>
</protein>
<proteinExistence type="predicted"/>
<dbReference type="STRING" id="1454373.ACMU_01070"/>
<keyword evidence="3" id="KW-1185">Reference proteome</keyword>
<dbReference type="PROSITE" id="PS51354">
    <property type="entry name" value="GLUTAREDOXIN_2"/>
    <property type="match status" value="1"/>
</dbReference>
<dbReference type="InterPro" id="IPR036249">
    <property type="entry name" value="Thioredoxin-like_sf"/>
</dbReference>
<dbReference type="Proteomes" id="UP000026249">
    <property type="component" value="Unassembled WGS sequence"/>
</dbReference>
<dbReference type="GO" id="GO:0005737">
    <property type="term" value="C:cytoplasm"/>
    <property type="evidence" value="ECO:0007669"/>
    <property type="project" value="TreeGrafter"/>
</dbReference>
<dbReference type="PANTHER" id="PTHR43968:SF6">
    <property type="entry name" value="GLUTATHIONE S-TRANSFERASE OMEGA"/>
    <property type="match status" value="1"/>
</dbReference>
<dbReference type="Pfam" id="PF13417">
    <property type="entry name" value="GST_N_3"/>
    <property type="match status" value="1"/>
</dbReference>
<organism evidence="2 3">
    <name type="scientific">Actibacterium mucosum KCTC 23349</name>
    <dbReference type="NCBI Taxonomy" id="1454373"/>
    <lineage>
        <taxon>Bacteria</taxon>
        <taxon>Pseudomonadati</taxon>
        <taxon>Pseudomonadota</taxon>
        <taxon>Alphaproteobacteria</taxon>
        <taxon>Rhodobacterales</taxon>
        <taxon>Roseobacteraceae</taxon>
        <taxon>Actibacterium</taxon>
    </lineage>
</organism>
<dbReference type="PROSITE" id="PS50404">
    <property type="entry name" value="GST_NTER"/>
    <property type="match status" value="1"/>
</dbReference>
<gene>
    <name evidence="2" type="ORF">ACMU_01070</name>
</gene>
<dbReference type="SUPFAM" id="SSF47616">
    <property type="entry name" value="GST C-terminal domain-like"/>
    <property type="match status" value="1"/>
</dbReference>
<dbReference type="InterPro" id="IPR004045">
    <property type="entry name" value="Glutathione_S-Trfase_N"/>
</dbReference>
<dbReference type="Pfam" id="PF13410">
    <property type="entry name" value="GST_C_2"/>
    <property type="match status" value="1"/>
</dbReference>
<dbReference type="InterPro" id="IPR036282">
    <property type="entry name" value="Glutathione-S-Trfase_C_sf"/>
</dbReference>
<dbReference type="RefSeq" id="WP_035256021.1">
    <property type="nucleotide sequence ID" value="NZ_JFKE01000001.1"/>
</dbReference>
<dbReference type="InterPro" id="IPR050983">
    <property type="entry name" value="GST_Omega/HSP26"/>
</dbReference>
<evidence type="ECO:0000313" key="3">
    <source>
        <dbReference type="Proteomes" id="UP000026249"/>
    </source>
</evidence>
<dbReference type="CDD" id="cd03196">
    <property type="entry name" value="GST_C_5"/>
    <property type="match status" value="1"/>
</dbReference>
<dbReference type="InterPro" id="IPR040079">
    <property type="entry name" value="Glutathione_S-Trfase"/>
</dbReference>
<dbReference type="EMBL" id="JFKE01000001">
    <property type="protein sequence ID" value="KAJ57112.1"/>
    <property type="molecule type" value="Genomic_DNA"/>
</dbReference>
<evidence type="ECO:0000259" key="1">
    <source>
        <dbReference type="PROSITE" id="PS50404"/>
    </source>
</evidence>
<dbReference type="Gene3D" id="3.40.30.10">
    <property type="entry name" value="Glutaredoxin"/>
    <property type="match status" value="1"/>
</dbReference>
<dbReference type="SFLD" id="SFLDS00019">
    <property type="entry name" value="Glutathione_Transferase_(cytos"/>
    <property type="match status" value="1"/>
</dbReference>
<name>A0A037ZQI0_9RHOB</name>
<accession>A0A037ZQI0</accession>
<feature type="domain" description="GST N-terminal" evidence="1">
    <location>
        <begin position="1"/>
        <end position="79"/>
    </location>
</feature>
<dbReference type="GO" id="GO:0016740">
    <property type="term" value="F:transferase activity"/>
    <property type="evidence" value="ECO:0007669"/>
    <property type="project" value="UniProtKB-KW"/>
</dbReference>